<keyword evidence="11" id="KW-1185">Reference proteome</keyword>
<dbReference type="PANTHER" id="PTHR11304">
    <property type="entry name" value="EPHRIN"/>
    <property type="match status" value="1"/>
</dbReference>
<evidence type="ECO:0000256" key="7">
    <source>
        <dbReference type="SAM" id="MobiDB-lite"/>
    </source>
</evidence>
<evidence type="ECO:0000256" key="9">
    <source>
        <dbReference type="SAM" id="SignalP"/>
    </source>
</evidence>
<evidence type="ECO:0000256" key="6">
    <source>
        <dbReference type="PROSITE-ProRule" id="PRU00884"/>
    </source>
</evidence>
<keyword evidence="8" id="KW-1133">Transmembrane helix</keyword>
<dbReference type="GO" id="GO:0005886">
    <property type="term" value="C:plasma membrane"/>
    <property type="evidence" value="ECO:0007669"/>
    <property type="project" value="TreeGrafter"/>
</dbReference>
<comment type="caution">
    <text evidence="6">Lacks conserved residue(s) required for the propagation of feature annotation.</text>
</comment>
<dbReference type="InterPro" id="IPR008972">
    <property type="entry name" value="Cupredoxin"/>
</dbReference>
<accession>A0A6P8J5W1</accession>
<keyword evidence="5" id="KW-0325">Glycoprotein</keyword>
<comment type="similarity">
    <text evidence="6">Belongs to the ephrin family.</text>
</comment>
<proteinExistence type="inferred from homology"/>
<evidence type="ECO:0000256" key="1">
    <source>
        <dbReference type="ARBA" id="ARBA00004370"/>
    </source>
</evidence>
<feature type="signal peptide" evidence="9">
    <location>
        <begin position="1"/>
        <end position="26"/>
    </location>
</feature>
<evidence type="ECO:0000256" key="8">
    <source>
        <dbReference type="SAM" id="Phobius"/>
    </source>
</evidence>
<dbReference type="GeneID" id="116308767"/>
<dbReference type="Proteomes" id="UP000515163">
    <property type="component" value="Unplaced"/>
</dbReference>
<dbReference type="OrthoDB" id="5982364at2759"/>
<feature type="chain" id="PRO_5027895200" evidence="9">
    <location>
        <begin position="27"/>
        <end position="304"/>
    </location>
</feature>
<dbReference type="RefSeq" id="XP_031575112.1">
    <property type="nucleotide sequence ID" value="XM_031719252.1"/>
</dbReference>
<dbReference type="Gene3D" id="2.60.40.420">
    <property type="entry name" value="Cupredoxins - blue copper proteins"/>
    <property type="match status" value="1"/>
</dbReference>
<feature type="transmembrane region" description="Helical" evidence="8">
    <location>
        <begin position="236"/>
        <end position="261"/>
    </location>
</feature>
<dbReference type="SUPFAM" id="SSF49503">
    <property type="entry name" value="Cupredoxins"/>
    <property type="match status" value="1"/>
</dbReference>
<sequence length="304" mass="34823">MVKNVNAKTWLPMYLAFLWYSRSINSEVYESIQWSPFNPKFQFTEDQFKHNIAYYRQIVLPESQINIICPNVATVLTSLTEYPLRDSLYENLWTVGEEEFYSCQINSSKSDSRLVLMCNKPDSLHYHTVNFIHSNASVSSSNPVKGSNIYFLATSNGTKESLNQTSEGHCMDPTNGISMRIQFKICENNSTDQSCNNYSRSVKNKTISKDIKACKNITIKRTSLERDLSQERFWEILAIILGVLLVLSFVIHSVLIIRYCVKKNRKPDRQLSQSSQKGSDEPLKSLIVDSYNKKSKHGRVSAAL</sequence>
<name>A0A6P8J5W1_ACTTE</name>
<reference evidence="12" key="1">
    <citation type="submission" date="2025-08" db="UniProtKB">
        <authorList>
            <consortium name="RefSeq"/>
        </authorList>
    </citation>
    <scope>IDENTIFICATION</scope>
    <source>
        <tissue evidence="12">Tentacle</tissue>
    </source>
</reference>
<keyword evidence="2 9" id="KW-0732">Signal</keyword>
<dbReference type="InterPro" id="IPR031328">
    <property type="entry name" value="Ephrin"/>
</dbReference>
<dbReference type="InParanoid" id="A0A6P8J5W1"/>
<dbReference type="KEGG" id="aten:116308767"/>
<evidence type="ECO:0000256" key="3">
    <source>
        <dbReference type="ARBA" id="ARBA00023136"/>
    </source>
</evidence>
<keyword evidence="3 8" id="KW-0472">Membrane</keyword>
<comment type="subcellular location">
    <subcellularLocation>
        <location evidence="1">Membrane</location>
    </subcellularLocation>
</comment>
<dbReference type="AlphaFoldDB" id="A0A6P8J5W1"/>
<dbReference type="PROSITE" id="PS51551">
    <property type="entry name" value="EPHRIN_RBD_2"/>
    <property type="match status" value="1"/>
</dbReference>
<organism evidence="11 12">
    <name type="scientific">Actinia tenebrosa</name>
    <name type="common">Australian red waratah sea anemone</name>
    <dbReference type="NCBI Taxonomy" id="6105"/>
    <lineage>
        <taxon>Eukaryota</taxon>
        <taxon>Metazoa</taxon>
        <taxon>Cnidaria</taxon>
        <taxon>Anthozoa</taxon>
        <taxon>Hexacorallia</taxon>
        <taxon>Actiniaria</taxon>
        <taxon>Actiniidae</taxon>
        <taxon>Actinia</taxon>
    </lineage>
</organism>
<evidence type="ECO:0000256" key="5">
    <source>
        <dbReference type="ARBA" id="ARBA00023180"/>
    </source>
</evidence>
<evidence type="ECO:0000313" key="11">
    <source>
        <dbReference type="Proteomes" id="UP000515163"/>
    </source>
</evidence>
<dbReference type="InterPro" id="IPR001799">
    <property type="entry name" value="Ephrin_RBD"/>
</dbReference>
<keyword evidence="4" id="KW-1015">Disulfide bond</keyword>
<dbReference type="Pfam" id="PF00812">
    <property type="entry name" value="Ephrin"/>
    <property type="match status" value="1"/>
</dbReference>
<evidence type="ECO:0000313" key="12">
    <source>
        <dbReference type="RefSeq" id="XP_031575112.1"/>
    </source>
</evidence>
<dbReference type="GO" id="GO:0046875">
    <property type="term" value="F:ephrin receptor binding"/>
    <property type="evidence" value="ECO:0007669"/>
    <property type="project" value="TreeGrafter"/>
</dbReference>
<evidence type="ECO:0000256" key="2">
    <source>
        <dbReference type="ARBA" id="ARBA00022729"/>
    </source>
</evidence>
<evidence type="ECO:0000259" key="10">
    <source>
        <dbReference type="PROSITE" id="PS51551"/>
    </source>
</evidence>
<keyword evidence="8" id="KW-0812">Transmembrane</keyword>
<evidence type="ECO:0000256" key="4">
    <source>
        <dbReference type="ARBA" id="ARBA00023157"/>
    </source>
</evidence>
<feature type="domain" description="Ephrin RBD" evidence="10">
    <location>
        <begin position="27"/>
        <end position="181"/>
    </location>
</feature>
<dbReference type="GO" id="GO:0048013">
    <property type="term" value="P:ephrin receptor signaling pathway"/>
    <property type="evidence" value="ECO:0007669"/>
    <property type="project" value="TreeGrafter"/>
</dbReference>
<dbReference type="GO" id="GO:0007411">
    <property type="term" value="P:axon guidance"/>
    <property type="evidence" value="ECO:0007669"/>
    <property type="project" value="TreeGrafter"/>
</dbReference>
<dbReference type="PANTHER" id="PTHR11304:SF29">
    <property type="entry name" value="EPHRIN"/>
    <property type="match status" value="1"/>
</dbReference>
<feature type="region of interest" description="Disordered" evidence="7">
    <location>
        <begin position="268"/>
        <end position="304"/>
    </location>
</feature>
<feature type="compositionally biased region" description="Basic residues" evidence="7">
    <location>
        <begin position="293"/>
        <end position="304"/>
    </location>
</feature>
<protein>
    <submittedName>
        <fullName evidence="12">Ephrin-B2a-like isoform X1</fullName>
    </submittedName>
</protein>
<gene>
    <name evidence="12" type="primary">LOC116308767</name>
</gene>